<dbReference type="SUPFAM" id="SSF51445">
    <property type="entry name" value="(Trans)glycosidases"/>
    <property type="match status" value="1"/>
</dbReference>
<dbReference type="RefSeq" id="WP_307261675.1">
    <property type="nucleotide sequence ID" value="NZ_JAUSVL010000001.1"/>
</dbReference>
<dbReference type="InterPro" id="IPR013783">
    <property type="entry name" value="Ig-like_fold"/>
</dbReference>
<proteinExistence type="predicted"/>
<accession>A0AAE4ANF5</accession>
<dbReference type="EMBL" id="JAUSVL010000001">
    <property type="protein sequence ID" value="MDQ0290259.1"/>
    <property type="molecule type" value="Genomic_DNA"/>
</dbReference>
<dbReference type="Gene3D" id="2.60.40.10">
    <property type="entry name" value="Immunoglobulins"/>
    <property type="match status" value="1"/>
</dbReference>
<sequence length="930" mass="102125">MLKKMLMPLLLSAGLLAAQDVSTAIGNWQLTTGAGGNIAVSYAGKPLISGIGIAAFTPGWKQQRFNLQNAAMTRDGDIFTWHKQDQHADANLTLAFTDKTLRIALDMLAQPTGPVEFGIYIPPESMKTASGAIFLRGDGQSISINDEEVLSDRGHRTLALDLPDVRYTFTRTEGPFGFTLQDKRHTSLKNIRYIMSTPVGDEAKPIAATVELAVEDFAPDVVTKRQRFLRTPLRRVTAMTLPNAGFEDGQDTWAFGKTAALDRDSVHSGEQAACLTVNDPMTETVYITRQVPIIGGMAYDASCFVKTENVVAKPGKMSSVGAGLIVEWSDANGKWLAAGQYACDVFGTTDWQLKQCKGLRAPDDAGFASVFLALRGAGRAWFDDFSMRQIDISVDKISPEPDIVLATNTPFFTWSPLAGVSAYILELSRDEAFPATAATRRYELGVDASWQLRDPLPPGTWHWRVTSKGCTDVQPWSFTHAVPVGQDCLPPIITGRAWRVIAPDSSVAIVVSDESAQAPKLTATVGDGQAVTVSAPRSLGDNRFEYNLTLPAGWPRGLNTMQATATDPSGNRANQVLWLLHAPKPPDAVVIDADGNYNQNGQKIFPLGIYEVLPDDMPLIKGAGFEVVHTYRWEGSQDDVACREYLDACAANGLRAFIGFDRGVGSGNGMVQGNFEHLAKRVGALADHPGLFCWYLYDEPEIAKQYVSPALLTSLADLVRELDPYHPVVMTTWGNGMNKYRRTWDTHWTQSYAKPAEIVNTIASHRELLLHDSPITLLIHCYDRNQTKAFRAKQPVDPAQFAPDADWMRAAAFVGVVKSVNGLWWWWYASHQKQFYTVAHVPHAWDALCAVVKDIRDLRPLILAPGTTHAGTVEVKKAARVEWWAKTVNGKQTVIAVNTSEDDLEAVIPIPGQEPATMAFKRFEVKVINP</sequence>
<dbReference type="InterPro" id="IPR017853">
    <property type="entry name" value="GH"/>
</dbReference>
<dbReference type="Gene3D" id="2.60.120.260">
    <property type="entry name" value="Galactose-binding domain-like"/>
    <property type="match status" value="1"/>
</dbReference>
<feature type="signal peptide" evidence="1">
    <location>
        <begin position="1"/>
        <end position="17"/>
    </location>
</feature>
<dbReference type="Proteomes" id="UP001238163">
    <property type="component" value="Unassembled WGS sequence"/>
</dbReference>
<comment type="caution">
    <text evidence="2">The sequence shown here is derived from an EMBL/GenBank/DDBJ whole genome shotgun (WGS) entry which is preliminary data.</text>
</comment>
<evidence type="ECO:0000313" key="3">
    <source>
        <dbReference type="Proteomes" id="UP001238163"/>
    </source>
</evidence>
<dbReference type="AlphaFoldDB" id="A0AAE4ANF5"/>
<organism evidence="2 3">
    <name type="scientific">Oligosphaera ethanolica</name>
    <dbReference type="NCBI Taxonomy" id="760260"/>
    <lineage>
        <taxon>Bacteria</taxon>
        <taxon>Pseudomonadati</taxon>
        <taxon>Lentisphaerota</taxon>
        <taxon>Oligosphaeria</taxon>
        <taxon>Oligosphaerales</taxon>
        <taxon>Oligosphaeraceae</taxon>
        <taxon>Oligosphaera</taxon>
    </lineage>
</organism>
<keyword evidence="3" id="KW-1185">Reference proteome</keyword>
<evidence type="ECO:0000256" key="1">
    <source>
        <dbReference type="SAM" id="SignalP"/>
    </source>
</evidence>
<protein>
    <submittedName>
        <fullName evidence="2">Uncharacterized protein</fullName>
    </submittedName>
</protein>
<keyword evidence="1" id="KW-0732">Signal</keyword>
<name>A0AAE4ANF5_9BACT</name>
<gene>
    <name evidence="2" type="ORF">J3R75_002366</name>
</gene>
<reference evidence="2" key="1">
    <citation type="submission" date="2023-07" db="EMBL/GenBank/DDBJ databases">
        <title>Genomic Encyclopedia of Type Strains, Phase IV (KMG-IV): sequencing the most valuable type-strain genomes for metagenomic binning, comparative biology and taxonomic classification.</title>
        <authorList>
            <person name="Goeker M."/>
        </authorList>
    </citation>
    <scope>NUCLEOTIDE SEQUENCE</scope>
    <source>
        <strain evidence="2">DSM 24202</strain>
    </source>
</reference>
<dbReference type="Gene3D" id="3.20.20.80">
    <property type="entry name" value="Glycosidases"/>
    <property type="match status" value="1"/>
</dbReference>
<feature type="chain" id="PRO_5042125563" evidence="1">
    <location>
        <begin position="18"/>
        <end position="930"/>
    </location>
</feature>
<evidence type="ECO:0000313" key="2">
    <source>
        <dbReference type="EMBL" id="MDQ0290259.1"/>
    </source>
</evidence>